<comment type="caution">
    <text evidence="2">The sequence shown here is derived from an EMBL/GenBank/DDBJ whole genome shotgun (WGS) entry which is preliminary data.</text>
</comment>
<name>A0A370G8H1_9COXI</name>
<protein>
    <submittedName>
        <fullName evidence="2">Uncharacterized protein</fullName>
    </submittedName>
</protein>
<dbReference type="AlphaFoldDB" id="A0A370G8H1"/>
<evidence type="ECO:0000313" key="3">
    <source>
        <dbReference type="Proteomes" id="UP000254720"/>
    </source>
</evidence>
<dbReference type="Proteomes" id="UP000254720">
    <property type="component" value="Unassembled WGS sequence"/>
</dbReference>
<organism evidence="2 3">
    <name type="scientific">Aquicella lusitana</name>
    <dbReference type="NCBI Taxonomy" id="254246"/>
    <lineage>
        <taxon>Bacteria</taxon>
        <taxon>Pseudomonadati</taxon>
        <taxon>Pseudomonadota</taxon>
        <taxon>Gammaproteobacteria</taxon>
        <taxon>Legionellales</taxon>
        <taxon>Coxiellaceae</taxon>
        <taxon>Aquicella</taxon>
    </lineage>
</organism>
<evidence type="ECO:0000256" key="1">
    <source>
        <dbReference type="SAM" id="MobiDB-lite"/>
    </source>
</evidence>
<reference evidence="2 3" key="1">
    <citation type="submission" date="2018-07" db="EMBL/GenBank/DDBJ databases">
        <title>Genomic Encyclopedia of Type Strains, Phase IV (KMG-IV): sequencing the most valuable type-strain genomes for metagenomic binning, comparative biology and taxonomic classification.</title>
        <authorList>
            <person name="Goeker M."/>
        </authorList>
    </citation>
    <scope>NUCLEOTIDE SEQUENCE [LARGE SCALE GENOMIC DNA]</scope>
    <source>
        <strain evidence="2 3">DSM 16500</strain>
    </source>
</reference>
<evidence type="ECO:0000313" key="2">
    <source>
        <dbReference type="EMBL" id="RDI40057.1"/>
    </source>
</evidence>
<feature type="region of interest" description="Disordered" evidence="1">
    <location>
        <begin position="23"/>
        <end position="54"/>
    </location>
</feature>
<dbReference type="EMBL" id="QQAX01000024">
    <property type="protein sequence ID" value="RDI40057.1"/>
    <property type="molecule type" value="Genomic_DNA"/>
</dbReference>
<keyword evidence="3" id="KW-1185">Reference proteome</keyword>
<accession>A0A370G8H1</accession>
<gene>
    <name evidence="2" type="ORF">C8D86_1247</name>
</gene>
<proteinExistence type="predicted"/>
<sequence>MQPRIDASTQRLDDYAKPMRCMVSNRRNNNPGEPSQPPEAMRDCLIGHNKNPAA</sequence>